<proteinExistence type="predicted"/>
<comment type="caution">
    <text evidence="1">The sequence shown here is derived from an EMBL/GenBank/DDBJ whole genome shotgun (WGS) entry which is preliminary data.</text>
</comment>
<protein>
    <submittedName>
        <fullName evidence="1">Uncharacterized protein</fullName>
    </submittedName>
</protein>
<dbReference type="EMBL" id="JAMYRI010000010">
    <property type="protein sequence ID" value="MER9285983.1"/>
    <property type="molecule type" value="Genomic_DNA"/>
</dbReference>
<keyword evidence="2" id="KW-1185">Reference proteome</keyword>
<name>A0ACC6T244_9HYPH</name>
<evidence type="ECO:0000313" key="1">
    <source>
        <dbReference type="EMBL" id="MER9285983.1"/>
    </source>
</evidence>
<dbReference type="Proteomes" id="UP001480082">
    <property type="component" value="Unassembled WGS sequence"/>
</dbReference>
<accession>A0ACC6T244</accession>
<reference evidence="1 2" key="1">
    <citation type="journal article" date="2024" name="Proc. Natl. Acad. Sci. U.S.A.">
        <title>The evolutionary genomics of adaptation to stress in wild rhizobium bacteria.</title>
        <authorList>
            <person name="Kehlet-Delgado H."/>
            <person name="Montoya A.P."/>
            <person name="Jensen K.T."/>
            <person name="Wendlandt C.E."/>
            <person name="Dexheimer C."/>
            <person name="Roberts M."/>
            <person name="Torres Martinez L."/>
            <person name="Friesen M.L."/>
            <person name="Griffitts J.S."/>
            <person name="Porter S.S."/>
        </authorList>
    </citation>
    <scope>NUCLEOTIDE SEQUENCE [LARGE SCALE GENOMIC DNA]</scope>
    <source>
        <strain evidence="1 2">M0468</strain>
    </source>
</reference>
<evidence type="ECO:0000313" key="2">
    <source>
        <dbReference type="Proteomes" id="UP001480082"/>
    </source>
</evidence>
<organism evidence="1 2">
    <name type="scientific">Mesorhizobium australicum</name>
    <dbReference type="NCBI Taxonomy" id="536018"/>
    <lineage>
        <taxon>Bacteria</taxon>
        <taxon>Pseudomonadati</taxon>
        <taxon>Pseudomonadota</taxon>
        <taxon>Alphaproteobacteria</taxon>
        <taxon>Hyphomicrobiales</taxon>
        <taxon>Phyllobacteriaceae</taxon>
        <taxon>Mesorhizobium</taxon>
    </lineage>
</organism>
<gene>
    <name evidence="1" type="ORF">NKI81_18780</name>
</gene>
<sequence length="163" mass="17661">MTGFNALAIKDYDKPTSNWLLSYLNMATSSYGLILAALAARIATTNANAVYALFGVPAVILPFFMLVRKGAKQKATPSAQVQILTEAKRGLRAIPLLAIVAGHMAVHILLYFELSHVSMRLLGSRSAAGKGQPFMCLGMSWVPLVFVQPVPASGTRKNTWQLR</sequence>